<dbReference type="EMBL" id="JARPUR010000006">
    <property type="protein sequence ID" value="KAK4874539.1"/>
    <property type="molecule type" value="Genomic_DNA"/>
</dbReference>
<dbReference type="SUPFAM" id="SSF47954">
    <property type="entry name" value="Cyclin-like"/>
    <property type="match status" value="2"/>
</dbReference>
<dbReference type="PANTHER" id="PTHR10177">
    <property type="entry name" value="CYCLINS"/>
    <property type="match status" value="1"/>
</dbReference>
<dbReference type="GO" id="GO:0044772">
    <property type="term" value="P:mitotic cell cycle phase transition"/>
    <property type="evidence" value="ECO:0007669"/>
    <property type="project" value="InterPro"/>
</dbReference>
<evidence type="ECO:0000256" key="3">
    <source>
        <dbReference type="ARBA" id="ARBA00023306"/>
    </source>
</evidence>
<dbReference type="InterPro" id="IPR039361">
    <property type="entry name" value="Cyclin"/>
</dbReference>
<feature type="domain" description="Cyclin-like" evidence="5">
    <location>
        <begin position="241"/>
        <end position="323"/>
    </location>
</feature>
<accession>A0AAN7P0Q8</accession>
<evidence type="ECO:0000259" key="5">
    <source>
        <dbReference type="SMART" id="SM00385"/>
    </source>
</evidence>
<dbReference type="InterPro" id="IPR036915">
    <property type="entry name" value="Cyclin-like_sf"/>
</dbReference>
<dbReference type="InterPro" id="IPR013763">
    <property type="entry name" value="Cyclin-like_dom"/>
</dbReference>
<keyword evidence="2 4" id="KW-0195">Cyclin</keyword>
<dbReference type="Pfam" id="PF02984">
    <property type="entry name" value="Cyclin_C"/>
    <property type="match status" value="1"/>
</dbReference>
<evidence type="ECO:0000256" key="2">
    <source>
        <dbReference type="ARBA" id="ARBA00023127"/>
    </source>
</evidence>
<evidence type="ECO:0000256" key="4">
    <source>
        <dbReference type="RuleBase" id="RU000383"/>
    </source>
</evidence>
<dbReference type="InterPro" id="IPR006671">
    <property type="entry name" value="Cyclin_N"/>
</dbReference>
<organism evidence="7 8">
    <name type="scientific">Aquatica leii</name>
    <dbReference type="NCBI Taxonomy" id="1421715"/>
    <lineage>
        <taxon>Eukaryota</taxon>
        <taxon>Metazoa</taxon>
        <taxon>Ecdysozoa</taxon>
        <taxon>Arthropoda</taxon>
        <taxon>Hexapoda</taxon>
        <taxon>Insecta</taxon>
        <taxon>Pterygota</taxon>
        <taxon>Neoptera</taxon>
        <taxon>Endopterygota</taxon>
        <taxon>Coleoptera</taxon>
        <taxon>Polyphaga</taxon>
        <taxon>Elateriformia</taxon>
        <taxon>Elateroidea</taxon>
        <taxon>Lampyridae</taxon>
        <taxon>Luciolinae</taxon>
        <taxon>Aquatica</taxon>
    </lineage>
</organism>
<dbReference type="PROSITE" id="PS00292">
    <property type="entry name" value="CYCLINS"/>
    <property type="match status" value="1"/>
</dbReference>
<evidence type="ECO:0008006" key="9">
    <source>
        <dbReference type="Google" id="ProtNLM"/>
    </source>
</evidence>
<keyword evidence="8" id="KW-1185">Reference proteome</keyword>
<name>A0AAN7P0Q8_9COLE</name>
<dbReference type="GO" id="GO:0051301">
    <property type="term" value="P:cell division"/>
    <property type="evidence" value="ECO:0007669"/>
    <property type="project" value="UniProtKB-KW"/>
</dbReference>
<evidence type="ECO:0000313" key="8">
    <source>
        <dbReference type="Proteomes" id="UP001353858"/>
    </source>
</evidence>
<dbReference type="SMART" id="SM00385">
    <property type="entry name" value="CYCLIN"/>
    <property type="match status" value="2"/>
</dbReference>
<dbReference type="Gene3D" id="1.10.472.10">
    <property type="entry name" value="Cyclin-like"/>
    <property type="match status" value="2"/>
</dbReference>
<dbReference type="FunFam" id="1.10.472.10:FF:000001">
    <property type="entry name" value="G2/mitotic-specific cyclin"/>
    <property type="match status" value="1"/>
</dbReference>
<feature type="domain" description="Cyclin C-terminal" evidence="6">
    <location>
        <begin position="237"/>
        <end position="354"/>
    </location>
</feature>
<protein>
    <recommendedName>
        <fullName evidence="9">G2/mitotic-specific cyclin-B3</fullName>
    </recommendedName>
</protein>
<comment type="caution">
    <text evidence="7">The sequence shown here is derived from an EMBL/GenBank/DDBJ whole genome shotgun (WGS) entry which is preliminary data.</text>
</comment>
<feature type="domain" description="Cyclin-like" evidence="5">
    <location>
        <begin position="144"/>
        <end position="228"/>
    </location>
</feature>
<dbReference type="InterPro" id="IPR048258">
    <property type="entry name" value="Cyclins_cyclin-box"/>
</dbReference>
<dbReference type="InterPro" id="IPR046965">
    <property type="entry name" value="Cyclin_A/B-like"/>
</dbReference>
<dbReference type="Pfam" id="PF00134">
    <property type="entry name" value="Cyclin_N"/>
    <property type="match status" value="1"/>
</dbReference>
<gene>
    <name evidence="7" type="ORF">RN001_013899</name>
</gene>
<dbReference type="Proteomes" id="UP001353858">
    <property type="component" value="Unassembled WGS sequence"/>
</dbReference>
<proteinExistence type="inferred from homology"/>
<dbReference type="SMART" id="SM01332">
    <property type="entry name" value="Cyclin_C"/>
    <property type="match status" value="1"/>
</dbReference>
<dbReference type="GO" id="GO:0016538">
    <property type="term" value="F:cyclin-dependent protein serine/threonine kinase regulator activity"/>
    <property type="evidence" value="ECO:0007669"/>
    <property type="project" value="InterPro"/>
</dbReference>
<keyword evidence="3" id="KW-0131">Cell cycle</keyword>
<evidence type="ECO:0000313" key="7">
    <source>
        <dbReference type="EMBL" id="KAK4874539.1"/>
    </source>
</evidence>
<dbReference type="InterPro" id="IPR004367">
    <property type="entry name" value="Cyclin_C-dom"/>
</dbReference>
<dbReference type="GO" id="GO:0005634">
    <property type="term" value="C:nucleus"/>
    <property type="evidence" value="ECO:0007669"/>
    <property type="project" value="UniProtKB-ARBA"/>
</dbReference>
<dbReference type="AlphaFoldDB" id="A0AAN7P0Q8"/>
<reference evidence="8" key="1">
    <citation type="submission" date="2023-01" db="EMBL/GenBank/DDBJ databases">
        <title>Key to firefly adult light organ development and bioluminescence: homeobox transcription factors regulate luciferase expression and transportation to peroxisome.</title>
        <authorList>
            <person name="Fu X."/>
        </authorList>
    </citation>
    <scope>NUCLEOTIDE SEQUENCE [LARGE SCALE GENOMIC DNA]</scope>
</reference>
<evidence type="ECO:0000256" key="1">
    <source>
        <dbReference type="ARBA" id="ARBA00022618"/>
    </source>
</evidence>
<dbReference type="PIRSF" id="PIRSF001771">
    <property type="entry name" value="Cyclin_A_B_D_E"/>
    <property type="match status" value="1"/>
</dbReference>
<keyword evidence="1" id="KW-0132">Cell division</keyword>
<sequence>MDVFYKRDEAIPAIKQENLKPSKTYKTQCENQRRAPLQCITNGNGVKISKELNANSCVSSADYSGVVNKNVDKCLQLVNDEATLKKYYFKEKVENSEDAVILQEYGKDIWRYLFKQEINCFWPKPNYMLKQKQLTYEMRSILIDWLVAVAHEYEIQEQTIYLSVNYIDRFLCTMSVVREKFQLLGAAAMMLAIKVEEVVALDAQEWVQLTGQAYNSRQIVRMEQLLLNVLKFDLNPPTVINYVQLICALFGLDKQTLYLAMFLLELTLLEEDFLEHLPSKLAVSSVVLARYMLNKRNPYFLKLELSCGYNFHQLKPVIVKQHRAFEDSPTKQLQSIQNKYKTDKYGCVANITPLHLNFEDK</sequence>
<comment type="similarity">
    <text evidence="4">Belongs to the cyclin family.</text>
</comment>
<evidence type="ECO:0000259" key="6">
    <source>
        <dbReference type="SMART" id="SM01332"/>
    </source>
</evidence>